<dbReference type="InterPro" id="IPR036052">
    <property type="entry name" value="TrpB-like_PALP_sf"/>
</dbReference>
<comment type="catalytic activity">
    <reaction evidence="13">
        <text>O-succinyl-L-serine + hydrogen sulfide = L-cysteine + succinate</text>
        <dbReference type="Rhea" id="RHEA:53816"/>
        <dbReference type="ChEBI" id="CHEBI:29919"/>
        <dbReference type="ChEBI" id="CHEBI:30031"/>
        <dbReference type="ChEBI" id="CHEBI:35235"/>
        <dbReference type="ChEBI" id="CHEBI:136856"/>
    </reaction>
</comment>
<organism evidence="20 21">
    <name type="scientific">Ambrosiozyma monospora</name>
    <name type="common">Yeast</name>
    <name type="synonym">Endomycopsis monosporus</name>
    <dbReference type="NCBI Taxonomy" id="43982"/>
    <lineage>
        <taxon>Eukaryota</taxon>
        <taxon>Fungi</taxon>
        <taxon>Dikarya</taxon>
        <taxon>Ascomycota</taxon>
        <taxon>Saccharomycotina</taxon>
        <taxon>Pichiomycetes</taxon>
        <taxon>Pichiales</taxon>
        <taxon>Pichiaceae</taxon>
        <taxon>Ambrosiozyma</taxon>
    </lineage>
</organism>
<keyword evidence="11" id="KW-0198">Cysteine biosynthesis</keyword>
<dbReference type="EC" id="2.5.1.47" evidence="5"/>
<dbReference type="Gene3D" id="3.40.50.1100">
    <property type="match status" value="2"/>
</dbReference>
<evidence type="ECO:0000259" key="19">
    <source>
        <dbReference type="Pfam" id="PF00291"/>
    </source>
</evidence>
<gene>
    <name evidence="20" type="ORF">Amon01_000232400</name>
</gene>
<protein>
    <recommendedName>
        <fullName evidence="15">Cysteine synthase 1</fullName>
        <ecNumber evidence="5">2.5.1.47</ecNumber>
    </recommendedName>
    <alternativeName>
        <fullName evidence="16">O-acetylserine (thiol)-lyase 1</fullName>
    </alternativeName>
    <alternativeName>
        <fullName evidence="17">O-acetylserine sulfhydrylase 1</fullName>
    </alternativeName>
    <alternativeName>
        <fullName evidence="18">O-succinylserine sulfhydrylase</fullName>
    </alternativeName>
</protein>
<keyword evidence="9" id="KW-0809">Transit peptide</keyword>
<dbReference type="FunFam" id="3.40.50.1100:FF:000011">
    <property type="entry name" value="Cysteine synthase (o-acetylserine)"/>
    <property type="match status" value="1"/>
</dbReference>
<dbReference type="GO" id="GO:0004124">
    <property type="term" value="F:cysteine synthase activity"/>
    <property type="evidence" value="ECO:0007669"/>
    <property type="project" value="UniProtKB-EC"/>
</dbReference>
<dbReference type="OrthoDB" id="10259545at2759"/>
<evidence type="ECO:0000256" key="3">
    <source>
        <dbReference type="ARBA" id="ARBA00004962"/>
    </source>
</evidence>
<dbReference type="InterPro" id="IPR050214">
    <property type="entry name" value="Cys_Synth/Cystath_Beta-Synth"/>
</dbReference>
<evidence type="ECO:0000313" key="21">
    <source>
        <dbReference type="Proteomes" id="UP001165063"/>
    </source>
</evidence>
<dbReference type="GO" id="GO:0005739">
    <property type="term" value="C:mitochondrion"/>
    <property type="evidence" value="ECO:0007669"/>
    <property type="project" value="UniProtKB-SubCell"/>
</dbReference>
<evidence type="ECO:0000256" key="2">
    <source>
        <dbReference type="ARBA" id="ARBA00004173"/>
    </source>
</evidence>
<comment type="pathway">
    <text evidence="3">Amino-acid biosynthesis; L-cysteine biosynthesis; L-cysteine from L-serine: step 2/2.</text>
</comment>
<comment type="function">
    <text evidence="14">Catalyzes the conversion of O-succinyl-L-serine into cysteine, the last step in the cysteine biosynthesis pathway. Can also use O-acetyl-L-serine.</text>
</comment>
<name>A0A9W6YTI0_AMBMO</name>
<evidence type="ECO:0000256" key="12">
    <source>
        <dbReference type="ARBA" id="ARBA00047931"/>
    </source>
</evidence>
<evidence type="ECO:0000256" key="16">
    <source>
        <dbReference type="ARBA" id="ARBA00078262"/>
    </source>
</evidence>
<reference evidence="20" key="1">
    <citation type="submission" date="2023-04" db="EMBL/GenBank/DDBJ databases">
        <title>Ambrosiozyma monospora NBRC 1965.</title>
        <authorList>
            <person name="Ichikawa N."/>
            <person name="Sato H."/>
            <person name="Tonouchi N."/>
        </authorList>
    </citation>
    <scope>NUCLEOTIDE SEQUENCE</scope>
    <source>
        <strain evidence="20">NBRC 1965</strain>
    </source>
</reference>
<keyword evidence="7" id="KW-0808">Transferase</keyword>
<keyword evidence="10" id="KW-0496">Mitochondrion</keyword>
<dbReference type="SUPFAM" id="SSF53686">
    <property type="entry name" value="Tryptophan synthase beta subunit-like PLP-dependent enzymes"/>
    <property type="match status" value="1"/>
</dbReference>
<dbReference type="CDD" id="cd01561">
    <property type="entry name" value="CBS_like"/>
    <property type="match status" value="1"/>
</dbReference>
<dbReference type="AlphaFoldDB" id="A0A9W6YTI0"/>
<evidence type="ECO:0000256" key="10">
    <source>
        <dbReference type="ARBA" id="ARBA00023128"/>
    </source>
</evidence>
<evidence type="ECO:0000256" key="18">
    <source>
        <dbReference type="ARBA" id="ARBA00081847"/>
    </source>
</evidence>
<evidence type="ECO:0000256" key="7">
    <source>
        <dbReference type="ARBA" id="ARBA00022679"/>
    </source>
</evidence>
<comment type="caution">
    <text evidence="20">The sequence shown here is derived from an EMBL/GenBank/DDBJ whole genome shotgun (WGS) entry which is preliminary data.</text>
</comment>
<evidence type="ECO:0000256" key="5">
    <source>
        <dbReference type="ARBA" id="ARBA00012681"/>
    </source>
</evidence>
<dbReference type="NCBIfam" id="NF007989">
    <property type="entry name" value="PRK10717.1"/>
    <property type="match status" value="1"/>
</dbReference>
<evidence type="ECO:0000256" key="9">
    <source>
        <dbReference type="ARBA" id="ARBA00022946"/>
    </source>
</evidence>
<evidence type="ECO:0000313" key="20">
    <source>
        <dbReference type="EMBL" id="GMG21889.1"/>
    </source>
</evidence>
<comment type="subcellular location">
    <subcellularLocation>
        <location evidence="2">Mitochondrion</location>
    </subcellularLocation>
</comment>
<dbReference type="InterPro" id="IPR001216">
    <property type="entry name" value="P-phosphate_BS"/>
</dbReference>
<comment type="cofactor">
    <cofactor evidence="1">
        <name>pyridoxal 5'-phosphate</name>
        <dbReference type="ChEBI" id="CHEBI:597326"/>
    </cofactor>
</comment>
<evidence type="ECO:0000256" key="6">
    <source>
        <dbReference type="ARBA" id="ARBA00022605"/>
    </source>
</evidence>
<evidence type="ECO:0000256" key="14">
    <source>
        <dbReference type="ARBA" id="ARBA00058228"/>
    </source>
</evidence>
<proteinExistence type="inferred from homology"/>
<keyword evidence="21" id="KW-1185">Reference proteome</keyword>
<evidence type="ECO:0000256" key="4">
    <source>
        <dbReference type="ARBA" id="ARBA00007103"/>
    </source>
</evidence>
<evidence type="ECO:0000256" key="17">
    <source>
        <dbReference type="ARBA" id="ARBA00079147"/>
    </source>
</evidence>
<evidence type="ECO:0000256" key="11">
    <source>
        <dbReference type="ARBA" id="ARBA00023192"/>
    </source>
</evidence>
<dbReference type="GO" id="GO:0006535">
    <property type="term" value="P:cysteine biosynthetic process from serine"/>
    <property type="evidence" value="ECO:0007669"/>
    <property type="project" value="InterPro"/>
</dbReference>
<evidence type="ECO:0000256" key="8">
    <source>
        <dbReference type="ARBA" id="ARBA00022898"/>
    </source>
</evidence>
<evidence type="ECO:0000256" key="13">
    <source>
        <dbReference type="ARBA" id="ARBA00050981"/>
    </source>
</evidence>
<evidence type="ECO:0000256" key="15">
    <source>
        <dbReference type="ARBA" id="ARBA00072087"/>
    </source>
</evidence>
<dbReference type="Pfam" id="PF00291">
    <property type="entry name" value="PALP"/>
    <property type="match status" value="1"/>
</dbReference>
<dbReference type="PROSITE" id="PS00901">
    <property type="entry name" value="CYS_SYNTHASE"/>
    <property type="match status" value="1"/>
</dbReference>
<sequence length="366" mass="39428">MLRLVTKRSFSTTSRVLTTATSKPLTKAGDGFASAIGNTPLIRLANISKSTGRNIYAKAEFMNPGGSVKDRPALYIIRKAEELGLLKPGGTIVEGTAGNTGIALAHLARSLGYNCIAYMPDNLVKSKLEIMEMLGAQVFRVPVVAADDPLHFNNRAKAHAESIENGVWANQFNNLANRESHIETTGPEIWEQLDGKVDGFACGLGSGGTWGGNTAYLKSKNPNLKSYVIEPPGSVVVSYFNSGFKSFVKEGSSFVEGVGAQGRVNDNVMQDIKLADGAFLVQDTESIAMLYRLIDEEGLYLGGSSALNVVAATKVAEKLPEGSNVVTILPDSAHKYSTRFFSKSWLKEKNVWDAIPDNLKKYAALD</sequence>
<evidence type="ECO:0000256" key="1">
    <source>
        <dbReference type="ARBA" id="ARBA00001933"/>
    </source>
</evidence>
<feature type="domain" description="Tryptophan synthase beta chain-like PALP" evidence="19">
    <location>
        <begin position="35"/>
        <end position="331"/>
    </location>
</feature>
<comment type="similarity">
    <text evidence="4">Belongs to the cysteine synthase/cystathionine beta-synthase family.</text>
</comment>
<dbReference type="Proteomes" id="UP001165063">
    <property type="component" value="Unassembled WGS sequence"/>
</dbReference>
<dbReference type="InterPro" id="IPR001926">
    <property type="entry name" value="TrpB-like_PALP"/>
</dbReference>
<dbReference type="EMBL" id="BSXU01000833">
    <property type="protein sequence ID" value="GMG21889.1"/>
    <property type="molecule type" value="Genomic_DNA"/>
</dbReference>
<keyword evidence="6" id="KW-0028">Amino-acid biosynthesis</keyword>
<dbReference type="PANTHER" id="PTHR10314">
    <property type="entry name" value="CYSTATHIONINE BETA-SYNTHASE"/>
    <property type="match status" value="1"/>
</dbReference>
<comment type="catalytic activity">
    <reaction evidence="12">
        <text>O-acetyl-L-serine + hydrogen sulfide = L-cysteine + acetate</text>
        <dbReference type="Rhea" id="RHEA:14829"/>
        <dbReference type="ChEBI" id="CHEBI:29919"/>
        <dbReference type="ChEBI" id="CHEBI:30089"/>
        <dbReference type="ChEBI" id="CHEBI:35235"/>
        <dbReference type="ChEBI" id="CHEBI:58340"/>
        <dbReference type="EC" id="2.5.1.47"/>
    </reaction>
</comment>
<keyword evidence="8" id="KW-0663">Pyridoxal phosphate</keyword>
<accession>A0A9W6YTI0</accession>